<evidence type="ECO:0000256" key="1">
    <source>
        <dbReference type="ARBA" id="ARBA00022441"/>
    </source>
</evidence>
<name>A0A9J6GYK2_HAELO</name>
<organism evidence="3 4">
    <name type="scientific">Haemaphysalis longicornis</name>
    <name type="common">Bush tick</name>
    <dbReference type="NCBI Taxonomy" id="44386"/>
    <lineage>
        <taxon>Eukaryota</taxon>
        <taxon>Metazoa</taxon>
        <taxon>Ecdysozoa</taxon>
        <taxon>Arthropoda</taxon>
        <taxon>Chelicerata</taxon>
        <taxon>Arachnida</taxon>
        <taxon>Acari</taxon>
        <taxon>Parasitiformes</taxon>
        <taxon>Ixodida</taxon>
        <taxon>Ixodoidea</taxon>
        <taxon>Ixodidae</taxon>
        <taxon>Haemaphysalinae</taxon>
        <taxon>Haemaphysalis</taxon>
    </lineage>
</organism>
<dbReference type="AlphaFoldDB" id="A0A9J6GYK2"/>
<protein>
    <submittedName>
        <fullName evidence="3">Uncharacterized protein</fullName>
    </submittedName>
</protein>
<keyword evidence="4" id="KW-1185">Reference proteome</keyword>
<dbReference type="VEuPathDB" id="VectorBase:HLOH_055322"/>
<gene>
    <name evidence="3" type="ORF">HPB48_025056</name>
</gene>
<sequence>MVDYCYNCGGSNPDRWLPRMPYEMLFVVGGWCEGHARAALEAYDPCANRWLVHPNPGFEARAYHGVVMFRKKLYVVGGLRQRAYLRTLDCFDTERCVWVQCSPMHVARAYVSVVQLGEHIYAIGGHTGTHPLFQTSQNTALTPHCGLFDLIDWPWEKEVLFTNEKK</sequence>
<evidence type="ECO:0000256" key="2">
    <source>
        <dbReference type="ARBA" id="ARBA00022737"/>
    </source>
</evidence>
<comment type="caution">
    <text evidence="3">The sequence shown here is derived from an EMBL/GenBank/DDBJ whole genome shotgun (WGS) entry which is preliminary data.</text>
</comment>
<dbReference type="EMBL" id="JABSTR010001140">
    <property type="protein sequence ID" value="KAH9383503.1"/>
    <property type="molecule type" value="Genomic_DNA"/>
</dbReference>
<dbReference type="Proteomes" id="UP000821853">
    <property type="component" value="Unassembled WGS sequence"/>
</dbReference>
<keyword evidence="1" id="KW-0880">Kelch repeat</keyword>
<accession>A0A9J6GYK2</accession>
<keyword evidence="2" id="KW-0677">Repeat</keyword>
<dbReference type="Gene3D" id="2.120.10.80">
    <property type="entry name" value="Kelch-type beta propeller"/>
    <property type="match status" value="1"/>
</dbReference>
<dbReference type="SUPFAM" id="SSF117281">
    <property type="entry name" value="Kelch motif"/>
    <property type="match status" value="1"/>
</dbReference>
<dbReference type="InterPro" id="IPR006652">
    <property type="entry name" value="Kelch_1"/>
</dbReference>
<reference evidence="3 4" key="1">
    <citation type="journal article" date="2020" name="Cell">
        <title>Large-Scale Comparative Analyses of Tick Genomes Elucidate Their Genetic Diversity and Vector Capacities.</title>
        <authorList>
            <consortium name="Tick Genome and Microbiome Consortium (TIGMIC)"/>
            <person name="Jia N."/>
            <person name="Wang J."/>
            <person name="Shi W."/>
            <person name="Du L."/>
            <person name="Sun Y."/>
            <person name="Zhan W."/>
            <person name="Jiang J.F."/>
            <person name="Wang Q."/>
            <person name="Zhang B."/>
            <person name="Ji P."/>
            <person name="Bell-Sakyi L."/>
            <person name="Cui X.M."/>
            <person name="Yuan T.T."/>
            <person name="Jiang B.G."/>
            <person name="Yang W.F."/>
            <person name="Lam T.T."/>
            <person name="Chang Q.C."/>
            <person name="Ding S.J."/>
            <person name="Wang X.J."/>
            <person name="Zhu J.G."/>
            <person name="Ruan X.D."/>
            <person name="Zhao L."/>
            <person name="Wei J.T."/>
            <person name="Ye R.Z."/>
            <person name="Que T.C."/>
            <person name="Du C.H."/>
            <person name="Zhou Y.H."/>
            <person name="Cheng J.X."/>
            <person name="Dai P.F."/>
            <person name="Guo W.B."/>
            <person name="Han X.H."/>
            <person name="Huang E.J."/>
            <person name="Li L.F."/>
            <person name="Wei W."/>
            <person name="Gao Y.C."/>
            <person name="Liu J.Z."/>
            <person name="Shao H.Z."/>
            <person name="Wang X."/>
            <person name="Wang C.C."/>
            <person name="Yang T.C."/>
            <person name="Huo Q.B."/>
            <person name="Li W."/>
            <person name="Chen H.Y."/>
            <person name="Chen S.E."/>
            <person name="Zhou L.G."/>
            <person name="Ni X.B."/>
            <person name="Tian J.H."/>
            <person name="Sheng Y."/>
            <person name="Liu T."/>
            <person name="Pan Y.S."/>
            <person name="Xia L.Y."/>
            <person name="Li J."/>
            <person name="Zhao F."/>
            <person name="Cao W.C."/>
        </authorList>
    </citation>
    <scope>NUCLEOTIDE SEQUENCE [LARGE SCALE GENOMIC DNA]</scope>
    <source>
        <strain evidence="3">HaeL-2018</strain>
    </source>
</reference>
<dbReference type="OrthoDB" id="6508079at2759"/>
<proteinExistence type="predicted"/>
<dbReference type="PANTHER" id="PTHR45632:SF3">
    <property type="entry name" value="KELCH-LIKE PROTEIN 32"/>
    <property type="match status" value="1"/>
</dbReference>
<dbReference type="Pfam" id="PF01344">
    <property type="entry name" value="Kelch_1"/>
    <property type="match status" value="2"/>
</dbReference>
<dbReference type="InterPro" id="IPR015915">
    <property type="entry name" value="Kelch-typ_b-propeller"/>
</dbReference>
<dbReference type="SMART" id="SM00612">
    <property type="entry name" value="Kelch"/>
    <property type="match status" value="2"/>
</dbReference>
<evidence type="ECO:0000313" key="4">
    <source>
        <dbReference type="Proteomes" id="UP000821853"/>
    </source>
</evidence>
<dbReference type="PANTHER" id="PTHR45632">
    <property type="entry name" value="LD33804P"/>
    <property type="match status" value="1"/>
</dbReference>
<evidence type="ECO:0000313" key="3">
    <source>
        <dbReference type="EMBL" id="KAH9383503.1"/>
    </source>
</evidence>